<evidence type="ECO:0000259" key="4">
    <source>
        <dbReference type="Pfam" id="PF14417"/>
    </source>
</evidence>
<dbReference type="InterPro" id="IPR003594">
    <property type="entry name" value="HATPase_dom"/>
</dbReference>
<sequence>MTRTGLVHQALRYGSDDEFLAGTAEHARAGLDDGDTVLAVVSAHNISLLAGALGDRSGEVEFVDVRDWYDYPSRTLGRYHAYCDRLGPDRHARVIGEPVWTGRSDFETHEWLRYESLLNVVFAGTGHRILCPYDTRTLPDAVVRGAARTHPELAGESGTLYADPADFCAECDEHRPAALSAGPQDIRFARGRSAAVRRALTAYARGLGLPEQRTHDLVAAVHETVVNSVRHGGGQGVVRLHSDPDYVICEIRDDGSHASAPRPRLPGHLPPRPHAASGHGMWLVRQLSDLVADDLDPAGSVVRLYFRHRHPVSPLREG</sequence>
<feature type="domain" description="Histidine kinase/HSP90-like ATPase" evidence="3">
    <location>
        <begin position="194"/>
        <end position="305"/>
    </location>
</feature>
<evidence type="ECO:0000256" key="2">
    <source>
        <dbReference type="SAM" id="MobiDB-lite"/>
    </source>
</evidence>
<dbReference type="InterPro" id="IPR036890">
    <property type="entry name" value="HATPase_C_sf"/>
</dbReference>
<dbReference type="InterPro" id="IPR025847">
    <property type="entry name" value="MEDS_domain"/>
</dbReference>
<dbReference type="EMBL" id="JARXVH010000011">
    <property type="protein sequence ID" value="MDH6218969.1"/>
    <property type="molecule type" value="Genomic_DNA"/>
</dbReference>
<dbReference type="Gene3D" id="3.30.565.10">
    <property type="entry name" value="Histidine kinase-like ATPase, C-terminal domain"/>
    <property type="match status" value="1"/>
</dbReference>
<dbReference type="CDD" id="cd16936">
    <property type="entry name" value="HATPase_RsbW-like"/>
    <property type="match status" value="1"/>
</dbReference>
<keyword evidence="1" id="KW-0808">Transferase</keyword>
<organism evidence="5 6">
    <name type="scientific">Streptomyces pseudovenezuelae</name>
    <dbReference type="NCBI Taxonomy" id="67350"/>
    <lineage>
        <taxon>Bacteria</taxon>
        <taxon>Bacillati</taxon>
        <taxon>Actinomycetota</taxon>
        <taxon>Actinomycetes</taxon>
        <taxon>Kitasatosporales</taxon>
        <taxon>Streptomycetaceae</taxon>
        <taxon>Streptomyces</taxon>
        <taxon>Streptomyces aurantiacus group</taxon>
    </lineage>
</organism>
<accession>A0ABT6LU37</accession>
<dbReference type="PANTHER" id="PTHR35526:SF3">
    <property type="entry name" value="ANTI-SIGMA-F FACTOR RSBW"/>
    <property type="match status" value="1"/>
</dbReference>
<evidence type="ECO:0000313" key="5">
    <source>
        <dbReference type="EMBL" id="MDH6218969.1"/>
    </source>
</evidence>
<feature type="domain" description="MEDS" evidence="4">
    <location>
        <begin position="8"/>
        <end position="151"/>
    </location>
</feature>
<keyword evidence="6" id="KW-1185">Reference proteome</keyword>
<reference evidence="5 6" key="1">
    <citation type="submission" date="2023-04" db="EMBL/GenBank/DDBJ databases">
        <title>Forest soil microbial communities from Buena Vista Peninsula, Colon Province, Panama.</title>
        <authorList>
            <person name="Bouskill N."/>
        </authorList>
    </citation>
    <scope>NUCLEOTIDE SEQUENCE [LARGE SCALE GENOMIC DNA]</scope>
    <source>
        <strain evidence="5 6">GGS1</strain>
    </source>
</reference>
<proteinExistence type="predicted"/>
<comment type="caution">
    <text evidence="5">The sequence shown here is derived from an EMBL/GenBank/DDBJ whole genome shotgun (WGS) entry which is preliminary data.</text>
</comment>
<dbReference type="NCBIfam" id="NF041045">
    <property type="entry name" value="RsbA_anti_sig"/>
    <property type="match status" value="1"/>
</dbReference>
<evidence type="ECO:0000259" key="3">
    <source>
        <dbReference type="Pfam" id="PF13581"/>
    </source>
</evidence>
<name>A0ABT6LU37_9ACTN</name>
<dbReference type="PANTHER" id="PTHR35526">
    <property type="entry name" value="ANTI-SIGMA-F FACTOR RSBW-RELATED"/>
    <property type="match status" value="1"/>
</dbReference>
<dbReference type="InterPro" id="IPR050267">
    <property type="entry name" value="Anti-sigma-factor_SerPK"/>
</dbReference>
<evidence type="ECO:0000313" key="6">
    <source>
        <dbReference type="Proteomes" id="UP001160499"/>
    </source>
</evidence>
<protein>
    <submittedName>
        <fullName evidence="5">Anti-sigma regulatory factor (Ser/Thr protein kinase)</fullName>
    </submittedName>
</protein>
<gene>
    <name evidence="5" type="ORF">M2283_006303</name>
</gene>
<dbReference type="RefSeq" id="WP_280879811.1">
    <property type="nucleotide sequence ID" value="NZ_JARXVH010000011.1"/>
</dbReference>
<feature type="region of interest" description="Disordered" evidence="2">
    <location>
        <begin position="257"/>
        <end position="277"/>
    </location>
</feature>
<dbReference type="SUPFAM" id="SSF55874">
    <property type="entry name" value="ATPase domain of HSP90 chaperone/DNA topoisomerase II/histidine kinase"/>
    <property type="match status" value="1"/>
</dbReference>
<keyword evidence="1" id="KW-0418">Kinase</keyword>
<dbReference type="InterPro" id="IPR047718">
    <property type="entry name" value="RsbA-like_anti_sig"/>
</dbReference>
<keyword evidence="1" id="KW-0723">Serine/threonine-protein kinase</keyword>
<dbReference type="Pfam" id="PF14417">
    <property type="entry name" value="MEDS"/>
    <property type="match status" value="1"/>
</dbReference>
<dbReference type="Pfam" id="PF13581">
    <property type="entry name" value="HATPase_c_2"/>
    <property type="match status" value="1"/>
</dbReference>
<evidence type="ECO:0000256" key="1">
    <source>
        <dbReference type="ARBA" id="ARBA00022527"/>
    </source>
</evidence>
<dbReference type="Proteomes" id="UP001160499">
    <property type="component" value="Unassembled WGS sequence"/>
</dbReference>